<keyword evidence="2" id="KW-0812">Transmembrane</keyword>
<feature type="transmembrane region" description="Helical" evidence="2">
    <location>
        <begin position="297"/>
        <end position="316"/>
    </location>
</feature>
<dbReference type="GeneID" id="19304604"/>
<dbReference type="eggNOG" id="ENOG502S6PD">
    <property type="taxonomic scope" value="Eukaryota"/>
</dbReference>
<dbReference type="AlphaFoldDB" id="S7RGQ5"/>
<dbReference type="OMA" id="LYFGMWY"/>
<dbReference type="KEGG" id="gtr:GLOTRDRAFT_140754"/>
<accession>S7RGQ5</accession>
<feature type="transmembrane region" description="Helical" evidence="2">
    <location>
        <begin position="181"/>
        <end position="202"/>
    </location>
</feature>
<sequence>MSSLSPSPSPSPNPVVNEKTTTTTTSNANSMSGRTTAGEEGARRFSSAESQNTATPMVRDMPPPIAYGFMHHRNSILAYVFFVLFCNLAAPCILFYVLRDYTNLSMQNLIGISSAALGLSSCFDSPFRMWKLWKHWDEYGPLGDDKKWHLDSFMWIYSTALTIMAIPLAVASALDPPLEDFFLMTTPMLVGPLGLWFFFSLYPWRLPFRISSDPAGTRIKPAIFYIIEDVGAVDARHGRPYRKALHERYAASPPFQHIMWTQTLFWAVGCVIYVGVTAAVTWTATFGFAFGWVLGQFFVWLLVWAVASVFLYSYGLKRERRWWAERKGEKAAAQIA</sequence>
<keyword evidence="2" id="KW-0472">Membrane</keyword>
<keyword evidence="2" id="KW-1133">Transmembrane helix</keyword>
<feature type="transmembrane region" description="Helical" evidence="2">
    <location>
        <begin position="148"/>
        <end position="169"/>
    </location>
</feature>
<dbReference type="Proteomes" id="UP000030669">
    <property type="component" value="Unassembled WGS sequence"/>
</dbReference>
<evidence type="ECO:0000313" key="4">
    <source>
        <dbReference type="Proteomes" id="UP000030669"/>
    </source>
</evidence>
<feature type="compositionally biased region" description="Polar residues" evidence="1">
    <location>
        <begin position="26"/>
        <end position="35"/>
    </location>
</feature>
<dbReference type="PANTHER" id="PTHR42024:SF1">
    <property type="entry name" value="AMINO ACID PERMEASE_ SLC12A DOMAIN-CONTAINING PROTEIN"/>
    <property type="match status" value="1"/>
</dbReference>
<feature type="region of interest" description="Disordered" evidence="1">
    <location>
        <begin position="1"/>
        <end position="57"/>
    </location>
</feature>
<proteinExistence type="predicted"/>
<name>S7RGQ5_GLOTA</name>
<dbReference type="OrthoDB" id="4838853at2759"/>
<keyword evidence="4" id="KW-1185">Reference proteome</keyword>
<gene>
    <name evidence="3" type="ORF">GLOTRDRAFT_140754</name>
</gene>
<protein>
    <submittedName>
        <fullName evidence="3">Uncharacterized protein</fullName>
    </submittedName>
</protein>
<evidence type="ECO:0000256" key="2">
    <source>
        <dbReference type="SAM" id="Phobius"/>
    </source>
</evidence>
<dbReference type="EMBL" id="KB469309">
    <property type="protein sequence ID" value="EPQ51749.1"/>
    <property type="molecule type" value="Genomic_DNA"/>
</dbReference>
<evidence type="ECO:0000313" key="3">
    <source>
        <dbReference type="EMBL" id="EPQ51749.1"/>
    </source>
</evidence>
<feature type="transmembrane region" description="Helical" evidence="2">
    <location>
        <begin position="264"/>
        <end position="291"/>
    </location>
</feature>
<reference evidence="3 4" key="1">
    <citation type="journal article" date="2012" name="Science">
        <title>The Paleozoic origin of enzymatic lignin decomposition reconstructed from 31 fungal genomes.</title>
        <authorList>
            <person name="Floudas D."/>
            <person name="Binder M."/>
            <person name="Riley R."/>
            <person name="Barry K."/>
            <person name="Blanchette R.A."/>
            <person name="Henrissat B."/>
            <person name="Martinez A.T."/>
            <person name="Otillar R."/>
            <person name="Spatafora J.W."/>
            <person name="Yadav J.S."/>
            <person name="Aerts A."/>
            <person name="Benoit I."/>
            <person name="Boyd A."/>
            <person name="Carlson A."/>
            <person name="Copeland A."/>
            <person name="Coutinho P.M."/>
            <person name="de Vries R.P."/>
            <person name="Ferreira P."/>
            <person name="Findley K."/>
            <person name="Foster B."/>
            <person name="Gaskell J."/>
            <person name="Glotzer D."/>
            <person name="Gorecki P."/>
            <person name="Heitman J."/>
            <person name="Hesse C."/>
            <person name="Hori C."/>
            <person name="Igarashi K."/>
            <person name="Jurgens J.A."/>
            <person name="Kallen N."/>
            <person name="Kersten P."/>
            <person name="Kohler A."/>
            <person name="Kuees U."/>
            <person name="Kumar T.K.A."/>
            <person name="Kuo A."/>
            <person name="LaButti K."/>
            <person name="Larrondo L.F."/>
            <person name="Lindquist E."/>
            <person name="Ling A."/>
            <person name="Lombard V."/>
            <person name="Lucas S."/>
            <person name="Lundell T."/>
            <person name="Martin R."/>
            <person name="McLaughlin D.J."/>
            <person name="Morgenstern I."/>
            <person name="Morin E."/>
            <person name="Murat C."/>
            <person name="Nagy L.G."/>
            <person name="Nolan M."/>
            <person name="Ohm R.A."/>
            <person name="Patyshakuliyeva A."/>
            <person name="Rokas A."/>
            <person name="Ruiz-Duenas F.J."/>
            <person name="Sabat G."/>
            <person name="Salamov A."/>
            <person name="Samejima M."/>
            <person name="Schmutz J."/>
            <person name="Slot J.C."/>
            <person name="St John F."/>
            <person name="Stenlid J."/>
            <person name="Sun H."/>
            <person name="Sun S."/>
            <person name="Syed K."/>
            <person name="Tsang A."/>
            <person name="Wiebenga A."/>
            <person name="Young D."/>
            <person name="Pisabarro A."/>
            <person name="Eastwood D.C."/>
            <person name="Martin F."/>
            <person name="Cullen D."/>
            <person name="Grigoriev I.V."/>
            <person name="Hibbett D.S."/>
        </authorList>
    </citation>
    <scope>NUCLEOTIDE SEQUENCE [LARGE SCALE GENOMIC DNA]</scope>
    <source>
        <strain evidence="3 4">ATCC 11539</strain>
    </source>
</reference>
<dbReference type="PANTHER" id="PTHR42024">
    <property type="entry name" value="AMINO ACID PERMEASE_ SLC12A DOMAIN-CONTAINING PROTEIN"/>
    <property type="match status" value="1"/>
</dbReference>
<organism evidence="3 4">
    <name type="scientific">Gloeophyllum trabeum (strain ATCC 11539 / FP-39264 / Madison 617)</name>
    <name type="common">Brown rot fungus</name>
    <dbReference type="NCBI Taxonomy" id="670483"/>
    <lineage>
        <taxon>Eukaryota</taxon>
        <taxon>Fungi</taxon>
        <taxon>Dikarya</taxon>
        <taxon>Basidiomycota</taxon>
        <taxon>Agaricomycotina</taxon>
        <taxon>Agaricomycetes</taxon>
        <taxon>Gloeophyllales</taxon>
        <taxon>Gloeophyllaceae</taxon>
        <taxon>Gloeophyllum</taxon>
    </lineage>
</organism>
<dbReference type="HOGENOM" id="CLU_071340_0_0_1"/>
<dbReference type="RefSeq" id="XP_007869654.1">
    <property type="nucleotide sequence ID" value="XM_007871463.1"/>
</dbReference>
<evidence type="ECO:0000256" key="1">
    <source>
        <dbReference type="SAM" id="MobiDB-lite"/>
    </source>
</evidence>
<feature type="transmembrane region" description="Helical" evidence="2">
    <location>
        <begin position="76"/>
        <end position="97"/>
    </location>
</feature>